<evidence type="ECO:0000313" key="1">
    <source>
        <dbReference type="EMBL" id="PHH53240.1"/>
    </source>
</evidence>
<dbReference type="AlphaFoldDB" id="A0A2C5X5G0"/>
<gene>
    <name evidence="1" type="ORF">CFIMG_002665RAa</name>
</gene>
<proteinExistence type="predicted"/>
<name>A0A2C5X5G0_9PEZI</name>
<dbReference type="EMBL" id="APWK03000046">
    <property type="protein sequence ID" value="PHH53240.1"/>
    <property type="molecule type" value="Genomic_DNA"/>
</dbReference>
<protein>
    <submittedName>
        <fullName evidence="1">Uncharacterized protein</fullName>
    </submittedName>
</protein>
<reference evidence="1 2" key="2">
    <citation type="journal article" date="2013" name="IMA Fungus">
        <title>IMA Genome-F 1: Ceratocystis fimbriata: Draft nuclear genome sequence for the plant pathogen, Ceratocystis fimbriata.</title>
        <authorList>
            <person name="Wilken P.M."/>
            <person name="Steenkamp E.T."/>
            <person name="Wingfield M.J."/>
            <person name="de Beer Z.W."/>
            <person name="Wingfield B.D."/>
        </authorList>
    </citation>
    <scope>NUCLEOTIDE SEQUENCE [LARGE SCALE GENOMIC DNA]</scope>
    <source>
        <strain evidence="1 2">CBS 114723</strain>
    </source>
</reference>
<accession>A0A2C5X5G0</accession>
<reference evidence="1 2" key="1">
    <citation type="journal article" date="2013" name="Fungal Biol.">
        <title>Analysis of microsatellite markers in the genome of the plant pathogen Ceratocystis fimbriata.</title>
        <authorList>
            <person name="Simpson M.C."/>
            <person name="Wilken P.M."/>
            <person name="Coetzee M.P."/>
            <person name="Wingfield M.J."/>
            <person name="Wingfield B.D."/>
        </authorList>
    </citation>
    <scope>NUCLEOTIDE SEQUENCE [LARGE SCALE GENOMIC DNA]</scope>
    <source>
        <strain evidence="1 2">CBS 114723</strain>
    </source>
</reference>
<comment type="caution">
    <text evidence="1">The sequence shown here is derived from an EMBL/GenBank/DDBJ whole genome shotgun (WGS) entry which is preliminary data.</text>
</comment>
<keyword evidence="2" id="KW-1185">Reference proteome</keyword>
<evidence type="ECO:0000313" key="2">
    <source>
        <dbReference type="Proteomes" id="UP000222788"/>
    </source>
</evidence>
<organism evidence="1 2">
    <name type="scientific">Ceratocystis fimbriata CBS 114723</name>
    <dbReference type="NCBI Taxonomy" id="1035309"/>
    <lineage>
        <taxon>Eukaryota</taxon>
        <taxon>Fungi</taxon>
        <taxon>Dikarya</taxon>
        <taxon>Ascomycota</taxon>
        <taxon>Pezizomycotina</taxon>
        <taxon>Sordariomycetes</taxon>
        <taxon>Hypocreomycetidae</taxon>
        <taxon>Microascales</taxon>
        <taxon>Ceratocystidaceae</taxon>
        <taxon>Ceratocystis</taxon>
    </lineage>
</organism>
<dbReference type="Proteomes" id="UP000222788">
    <property type="component" value="Unassembled WGS sequence"/>
</dbReference>
<sequence length="53" mass="6056">MISMATAEMQPKISHVSSFFEKRLHVCMVSKFPPPMALVVRMAPTMINMFLRS</sequence>